<evidence type="ECO:0000256" key="4">
    <source>
        <dbReference type="ARBA" id="ARBA00022448"/>
    </source>
</evidence>
<evidence type="ECO:0000256" key="6">
    <source>
        <dbReference type="ARBA" id="ARBA00022692"/>
    </source>
</evidence>
<dbReference type="SMART" id="SM01323">
    <property type="entry name" value="YajC"/>
    <property type="match status" value="1"/>
</dbReference>
<evidence type="ECO:0000256" key="9">
    <source>
        <dbReference type="ARBA" id="ARBA00023010"/>
    </source>
</evidence>
<evidence type="ECO:0000256" key="3">
    <source>
        <dbReference type="ARBA" id="ARBA00014962"/>
    </source>
</evidence>
<evidence type="ECO:0000256" key="5">
    <source>
        <dbReference type="ARBA" id="ARBA00022475"/>
    </source>
</evidence>
<evidence type="ECO:0000256" key="7">
    <source>
        <dbReference type="ARBA" id="ARBA00022927"/>
    </source>
</evidence>
<keyword evidence="10 11" id="KW-0472">Membrane</keyword>
<sequence>MSFLIPSAYADVAAPAATTAAPGAGGFEWIFLVGFVVIFYLMIWRPQAKRAKEHKNLMGSLQKGDEVVTSGGIAGKISKVSDDFVVIEVSDTVELKIQKAAIAATLPKGTLKAI</sequence>
<dbReference type="OrthoDB" id="9811406at2"/>
<keyword evidence="5" id="KW-1003">Cell membrane</keyword>
<dbReference type="GO" id="GO:0015031">
    <property type="term" value="P:protein transport"/>
    <property type="evidence" value="ECO:0007669"/>
    <property type="project" value="UniProtKB-KW"/>
</dbReference>
<comment type="subcellular location">
    <subcellularLocation>
        <location evidence="1">Cell membrane</location>
        <topology evidence="1">Single-pass membrane protein</topology>
    </subcellularLocation>
</comment>
<organism evidence="12 13">
    <name type="scientific">Pseudomonas mangrovi</name>
    <dbReference type="NCBI Taxonomy" id="2161748"/>
    <lineage>
        <taxon>Bacteria</taxon>
        <taxon>Pseudomonadati</taxon>
        <taxon>Pseudomonadota</taxon>
        <taxon>Gammaproteobacteria</taxon>
        <taxon>Pseudomonadales</taxon>
        <taxon>Pseudomonadaceae</taxon>
        <taxon>Pseudomonas</taxon>
    </lineage>
</organism>
<evidence type="ECO:0000313" key="13">
    <source>
        <dbReference type="Proteomes" id="UP000244064"/>
    </source>
</evidence>
<accession>A0A2T5PC39</accession>
<keyword evidence="13" id="KW-1185">Reference proteome</keyword>
<proteinExistence type="inferred from homology"/>
<protein>
    <recommendedName>
        <fullName evidence="3">Sec translocon accessory complex subunit YajC</fullName>
    </recommendedName>
</protein>
<gene>
    <name evidence="12" type="ORF">DBO85_05480</name>
</gene>
<keyword evidence="4" id="KW-0813">Transport</keyword>
<dbReference type="NCBIfam" id="TIGR00739">
    <property type="entry name" value="yajC"/>
    <property type="match status" value="1"/>
</dbReference>
<dbReference type="EMBL" id="QASN01000008">
    <property type="protein sequence ID" value="PTU75281.1"/>
    <property type="molecule type" value="Genomic_DNA"/>
</dbReference>
<dbReference type="PANTHER" id="PTHR33909:SF1">
    <property type="entry name" value="SEC TRANSLOCON ACCESSORY COMPLEX SUBUNIT YAJC"/>
    <property type="match status" value="1"/>
</dbReference>
<dbReference type="Proteomes" id="UP000244064">
    <property type="component" value="Unassembled WGS sequence"/>
</dbReference>
<dbReference type="InterPro" id="IPR003849">
    <property type="entry name" value="Preprotein_translocase_YajC"/>
</dbReference>
<evidence type="ECO:0000256" key="1">
    <source>
        <dbReference type="ARBA" id="ARBA00004162"/>
    </source>
</evidence>
<comment type="caution">
    <text evidence="12">The sequence shown here is derived from an EMBL/GenBank/DDBJ whole genome shotgun (WGS) entry which is preliminary data.</text>
</comment>
<dbReference type="Pfam" id="PF02699">
    <property type="entry name" value="YajC"/>
    <property type="match status" value="1"/>
</dbReference>
<keyword evidence="8 11" id="KW-1133">Transmembrane helix</keyword>
<dbReference type="PRINTS" id="PR01853">
    <property type="entry name" value="YAJCTRNLCASE"/>
</dbReference>
<evidence type="ECO:0000256" key="8">
    <source>
        <dbReference type="ARBA" id="ARBA00022989"/>
    </source>
</evidence>
<dbReference type="GO" id="GO:0005886">
    <property type="term" value="C:plasma membrane"/>
    <property type="evidence" value="ECO:0007669"/>
    <property type="project" value="UniProtKB-SubCell"/>
</dbReference>
<evidence type="ECO:0000256" key="11">
    <source>
        <dbReference type="SAM" id="Phobius"/>
    </source>
</evidence>
<dbReference type="PANTHER" id="PTHR33909">
    <property type="entry name" value="SEC TRANSLOCON ACCESSORY COMPLEX SUBUNIT YAJC"/>
    <property type="match status" value="1"/>
</dbReference>
<evidence type="ECO:0000313" key="12">
    <source>
        <dbReference type="EMBL" id="PTU75281.1"/>
    </source>
</evidence>
<dbReference type="RefSeq" id="WP_108106052.1">
    <property type="nucleotide sequence ID" value="NZ_QASN01000008.1"/>
</dbReference>
<evidence type="ECO:0000256" key="2">
    <source>
        <dbReference type="ARBA" id="ARBA00006742"/>
    </source>
</evidence>
<keyword evidence="7" id="KW-0653">Protein transport</keyword>
<dbReference type="AlphaFoldDB" id="A0A2T5PC39"/>
<comment type="similarity">
    <text evidence="2">Belongs to the YajC family.</text>
</comment>
<keyword evidence="9" id="KW-0811">Translocation</keyword>
<evidence type="ECO:0000256" key="10">
    <source>
        <dbReference type="ARBA" id="ARBA00023136"/>
    </source>
</evidence>
<name>A0A2T5PC39_9PSED</name>
<reference evidence="12 13" key="1">
    <citation type="submission" date="2018-04" db="EMBL/GenBank/DDBJ databases">
        <title>Pseudomonas sp. nov., isolated from mangrove soil.</title>
        <authorList>
            <person name="Chen C."/>
        </authorList>
    </citation>
    <scope>NUCLEOTIDE SEQUENCE [LARGE SCALE GENOMIC DNA]</scope>
    <source>
        <strain evidence="12 13">TC-11</strain>
    </source>
</reference>
<feature type="transmembrane region" description="Helical" evidence="11">
    <location>
        <begin position="20"/>
        <end position="43"/>
    </location>
</feature>
<keyword evidence="6 11" id="KW-0812">Transmembrane</keyword>